<evidence type="ECO:0000259" key="1">
    <source>
        <dbReference type="Pfam" id="PF24864"/>
    </source>
</evidence>
<dbReference type="InterPro" id="IPR056632">
    <property type="entry name" value="DUF7730"/>
</dbReference>
<keyword evidence="3" id="KW-1185">Reference proteome</keyword>
<dbReference type="Proteomes" id="UP000799537">
    <property type="component" value="Unassembled WGS sequence"/>
</dbReference>
<proteinExistence type="predicted"/>
<dbReference type="RefSeq" id="XP_033663826.1">
    <property type="nucleotide sequence ID" value="XM_033818029.1"/>
</dbReference>
<dbReference type="GeneID" id="54571301"/>
<dbReference type="Pfam" id="PF24864">
    <property type="entry name" value="DUF7730"/>
    <property type="match status" value="1"/>
</dbReference>
<dbReference type="AlphaFoldDB" id="A0A6A6C6Y1"/>
<dbReference type="PANTHER" id="PTHR38790:SF9">
    <property type="entry name" value="F-BOX DOMAIN-CONTAINING PROTEIN"/>
    <property type="match status" value="1"/>
</dbReference>
<evidence type="ECO:0000313" key="3">
    <source>
        <dbReference type="Proteomes" id="UP000799537"/>
    </source>
</evidence>
<protein>
    <recommendedName>
        <fullName evidence="1">DUF7730 domain-containing protein</fullName>
    </recommendedName>
</protein>
<feature type="domain" description="DUF7730" evidence="1">
    <location>
        <begin position="138"/>
        <end position="313"/>
    </location>
</feature>
<evidence type="ECO:0000313" key="2">
    <source>
        <dbReference type="EMBL" id="KAF2162937.1"/>
    </source>
</evidence>
<dbReference type="PANTHER" id="PTHR38790">
    <property type="entry name" value="2EXR DOMAIN-CONTAINING PROTEIN-RELATED"/>
    <property type="match status" value="1"/>
</dbReference>
<name>A0A6A6C6Y1_ZASCE</name>
<organism evidence="2 3">
    <name type="scientific">Zasmidium cellare ATCC 36951</name>
    <dbReference type="NCBI Taxonomy" id="1080233"/>
    <lineage>
        <taxon>Eukaryota</taxon>
        <taxon>Fungi</taxon>
        <taxon>Dikarya</taxon>
        <taxon>Ascomycota</taxon>
        <taxon>Pezizomycotina</taxon>
        <taxon>Dothideomycetes</taxon>
        <taxon>Dothideomycetidae</taxon>
        <taxon>Mycosphaerellales</taxon>
        <taxon>Mycosphaerellaceae</taxon>
        <taxon>Zasmidium</taxon>
    </lineage>
</organism>
<dbReference type="EMBL" id="ML993611">
    <property type="protein sequence ID" value="KAF2162937.1"/>
    <property type="molecule type" value="Genomic_DNA"/>
</dbReference>
<accession>A0A6A6C6Y1</accession>
<dbReference type="OrthoDB" id="10256725at2759"/>
<sequence length="398" mass="45210">MASGRLLMTMCDAAEKSRLVSSDTAALANAATTPAKTGASVKKDPDSPSSSYLYNLAMVDLGIWGDLALRTWVNINPSTQWANRQIEPYRGLPFGTYLHSARPRRQRTLTGPLDPAQESLWHRVQVLSSLESEQRTDEQLDCAFLAKLPYDVRLIIYDMVLGGNTLHLEAANPKSRILHSVCRHPERIDNPGVHIDCSYHSAVQATSIPREDCRDATGFLPLLVTCRKIYSEAIGSLYNGNTFEFTQNFAAFTFLKYMLPPQRLQSIRHLRLHLRIPRHPNLNTRALRDWQDLWTFFGDEMTGLQSLYLQLQMLQPMEAHIESTSDDEAEDWIRPMVLMAVDARQKRGCKVELETRKVRHEPSKIFQQTTMQYPNASTDEVLSLTCTALHQRIRLSLG</sequence>
<reference evidence="2" key="1">
    <citation type="journal article" date="2020" name="Stud. Mycol.">
        <title>101 Dothideomycetes genomes: a test case for predicting lifestyles and emergence of pathogens.</title>
        <authorList>
            <person name="Haridas S."/>
            <person name="Albert R."/>
            <person name="Binder M."/>
            <person name="Bloem J."/>
            <person name="Labutti K."/>
            <person name="Salamov A."/>
            <person name="Andreopoulos B."/>
            <person name="Baker S."/>
            <person name="Barry K."/>
            <person name="Bills G."/>
            <person name="Bluhm B."/>
            <person name="Cannon C."/>
            <person name="Castanera R."/>
            <person name="Culley D."/>
            <person name="Daum C."/>
            <person name="Ezra D."/>
            <person name="Gonzalez J."/>
            <person name="Henrissat B."/>
            <person name="Kuo A."/>
            <person name="Liang C."/>
            <person name="Lipzen A."/>
            <person name="Lutzoni F."/>
            <person name="Magnuson J."/>
            <person name="Mondo S."/>
            <person name="Nolan M."/>
            <person name="Ohm R."/>
            <person name="Pangilinan J."/>
            <person name="Park H.-J."/>
            <person name="Ramirez L."/>
            <person name="Alfaro M."/>
            <person name="Sun H."/>
            <person name="Tritt A."/>
            <person name="Yoshinaga Y."/>
            <person name="Zwiers L.-H."/>
            <person name="Turgeon B."/>
            <person name="Goodwin S."/>
            <person name="Spatafora J."/>
            <person name="Crous P."/>
            <person name="Grigoriev I."/>
        </authorList>
    </citation>
    <scope>NUCLEOTIDE SEQUENCE</scope>
    <source>
        <strain evidence="2">ATCC 36951</strain>
    </source>
</reference>
<gene>
    <name evidence="2" type="ORF">M409DRAFT_68883</name>
</gene>